<dbReference type="SUPFAM" id="SSF54523">
    <property type="entry name" value="Pili subunits"/>
    <property type="match status" value="1"/>
</dbReference>
<keyword evidence="1" id="KW-1133">Transmembrane helix</keyword>
<evidence type="ECO:0000256" key="1">
    <source>
        <dbReference type="SAM" id="Phobius"/>
    </source>
</evidence>
<dbReference type="InterPro" id="IPR045584">
    <property type="entry name" value="Pilin-like"/>
</dbReference>
<reference evidence="2" key="1">
    <citation type="submission" date="2018-05" db="EMBL/GenBank/DDBJ databases">
        <authorList>
            <person name="Lanie J.A."/>
            <person name="Ng W.-L."/>
            <person name="Kazmierczak K.M."/>
            <person name="Andrzejewski T.M."/>
            <person name="Davidsen T.M."/>
            <person name="Wayne K.J."/>
            <person name="Tettelin H."/>
            <person name="Glass J.I."/>
            <person name="Rusch D."/>
            <person name="Podicherti R."/>
            <person name="Tsui H.-C.T."/>
            <person name="Winkler M.E."/>
        </authorList>
    </citation>
    <scope>NUCLEOTIDE SEQUENCE</scope>
</reference>
<feature type="non-terminal residue" evidence="2">
    <location>
        <position position="56"/>
    </location>
</feature>
<dbReference type="EMBL" id="UINC01164446">
    <property type="protein sequence ID" value="SVD65302.1"/>
    <property type="molecule type" value="Genomic_DNA"/>
</dbReference>
<evidence type="ECO:0000313" key="2">
    <source>
        <dbReference type="EMBL" id="SVD65302.1"/>
    </source>
</evidence>
<organism evidence="2">
    <name type="scientific">marine metagenome</name>
    <dbReference type="NCBI Taxonomy" id="408172"/>
    <lineage>
        <taxon>unclassified sequences</taxon>
        <taxon>metagenomes</taxon>
        <taxon>ecological metagenomes</taxon>
    </lineage>
</organism>
<dbReference type="Gene3D" id="3.30.700.10">
    <property type="entry name" value="Glycoprotein, Type 4 Pilin"/>
    <property type="match status" value="1"/>
</dbReference>
<gene>
    <name evidence="2" type="ORF">METZ01_LOCUS418156</name>
</gene>
<dbReference type="Pfam" id="PF07963">
    <property type="entry name" value="N_methyl"/>
    <property type="match status" value="1"/>
</dbReference>
<name>A0A382X2J6_9ZZZZ</name>
<dbReference type="NCBIfam" id="TIGR02532">
    <property type="entry name" value="IV_pilin_GFxxxE"/>
    <property type="match status" value="1"/>
</dbReference>
<keyword evidence="1" id="KW-0812">Transmembrane</keyword>
<proteinExistence type="predicted"/>
<dbReference type="PROSITE" id="PS00409">
    <property type="entry name" value="PROKAR_NTER_METHYL"/>
    <property type="match status" value="1"/>
</dbReference>
<feature type="transmembrane region" description="Helical" evidence="1">
    <location>
        <begin position="12"/>
        <end position="33"/>
    </location>
</feature>
<dbReference type="AlphaFoldDB" id="A0A382X2J6"/>
<keyword evidence="1" id="KW-0472">Membrane</keyword>
<dbReference type="InterPro" id="IPR012902">
    <property type="entry name" value="N_methyl_site"/>
</dbReference>
<protein>
    <submittedName>
        <fullName evidence="2">Uncharacterized protein</fullName>
    </submittedName>
</protein>
<sequence>MQNNLTHKNTSGFTLIELLIVIAIIGILAGIGIPQYTQYKIRGYDAHSKQALKDMH</sequence>
<accession>A0A382X2J6</accession>